<dbReference type="EMBL" id="SCWA01000007">
    <property type="protein sequence ID" value="TDL98051.1"/>
    <property type="molecule type" value="Genomic_DNA"/>
</dbReference>
<dbReference type="SUPFAM" id="SSF48150">
    <property type="entry name" value="DNA-glycosylase"/>
    <property type="match status" value="1"/>
</dbReference>
<dbReference type="OrthoDB" id="9802365at2"/>
<dbReference type="GO" id="GO:0046872">
    <property type="term" value="F:metal ion binding"/>
    <property type="evidence" value="ECO:0007669"/>
    <property type="project" value="UniProtKB-KW"/>
</dbReference>
<evidence type="ECO:0000256" key="1">
    <source>
        <dbReference type="ARBA" id="ARBA00022485"/>
    </source>
</evidence>
<keyword evidence="6" id="KW-0540">Nuclease</keyword>
<dbReference type="Proteomes" id="UP000295310">
    <property type="component" value="Unassembled WGS sequence"/>
</dbReference>
<evidence type="ECO:0000313" key="7">
    <source>
        <dbReference type="Proteomes" id="UP000295310"/>
    </source>
</evidence>
<keyword evidence="6" id="KW-0378">Hydrolase</keyword>
<name>A0A4R6BE18_9STAP</name>
<comment type="caution">
    <text evidence="6">The sequence shown here is derived from an EMBL/GenBank/DDBJ whole genome shotgun (WGS) entry which is preliminary data.</text>
</comment>
<dbReference type="PANTHER" id="PTHR10359:SF19">
    <property type="entry name" value="DNA REPAIR GLYCOSYLASE MJ1434-RELATED"/>
    <property type="match status" value="1"/>
</dbReference>
<keyword evidence="3" id="KW-0408">Iron</keyword>
<dbReference type="AlphaFoldDB" id="A0A4R6BE18"/>
<keyword evidence="1" id="KW-0004">4Fe-4S</keyword>
<reference evidence="6 7" key="1">
    <citation type="submission" date="2019-01" db="EMBL/GenBank/DDBJ databases">
        <title>Draft genome sequences of the type strains of six Macrococcus species.</title>
        <authorList>
            <person name="Mazhar S."/>
            <person name="Altermann E."/>
            <person name="Hill C."/>
            <person name="Mcauliffe O."/>
        </authorList>
    </citation>
    <scope>NUCLEOTIDE SEQUENCE [LARGE SCALE GENOMIC DNA]</scope>
    <source>
        <strain evidence="6 7">CCM4811</strain>
    </source>
</reference>
<dbReference type="PIRSF" id="PIRSF001435">
    <property type="entry name" value="Nth"/>
    <property type="match status" value="1"/>
</dbReference>
<keyword evidence="6" id="KW-0255">Endonuclease</keyword>
<keyword evidence="4" id="KW-0411">Iron-sulfur</keyword>
<proteinExistence type="predicted"/>
<dbReference type="SMART" id="SM00478">
    <property type="entry name" value="ENDO3c"/>
    <property type="match status" value="1"/>
</dbReference>
<dbReference type="GO" id="GO:0004519">
    <property type="term" value="F:endonuclease activity"/>
    <property type="evidence" value="ECO:0007669"/>
    <property type="project" value="UniProtKB-KW"/>
</dbReference>
<evidence type="ECO:0000256" key="4">
    <source>
        <dbReference type="ARBA" id="ARBA00023014"/>
    </source>
</evidence>
<gene>
    <name evidence="6" type="ORF">ERX27_05075</name>
</gene>
<dbReference type="CDD" id="cd00056">
    <property type="entry name" value="ENDO3c"/>
    <property type="match status" value="1"/>
</dbReference>
<dbReference type="RefSeq" id="WP_133431754.1">
    <property type="nucleotide sequence ID" value="NZ_CP092179.1"/>
</dbReference>
<dbReference type="GO" id="GO:0006284">
    <property type="term" value="P:base-excision repair"/>
    <property type="evidence" value="ECO:0007669"/>
    <property type="project" value="InterPro"/>
</dbReference>
<organism evidence="6 7">
    <name type="scientific">Macrococcus brunensis</name>
    <dbReference type="NCBI Taxonomy" id="198483"/>
    <lineage>
        <taxon>Bacteria</taxon>
        <taxon>Bacillati</taxon>
        <taxon>Bacillota</taxon>
        <taxon>Bacilli</taxon>
        <taxon>Bacillales</taxon>
        <taxon>Staphylococcaceae</taxon>
        <taxon>Macrococcus</taxon>
    </lineage>
</organism>
<evidence type="ECO:0000313" key="6">
    <source>
        <dbReference type="EMBL" id="TDL98051.1"/>
    </source>
</evidence>
<keyword evidence="2" id="KW-0479">Metal-binding</keyword>
<dbReference type="InterPro" id="IPR003265">
    <property type="entry name" value="HhH-GPD_domain"/>
</dbReference>
<dbReference type="Pfam" id="PF00730">
    <property type="entry name" value="HhH-GPD"/>
    <property type="match status" value="1"/>
</dbReference>
<evidence type="ECO:0000256" key="3">
    <source>
        <dbReference type="ARBA" id="ARBA00023004"/>
    </source>
</evidence>
<feature type="domain" description="HhH-GPD" evidence="5">
    <location>
        <begin position="35"/>
        <end position="191"/>
    </location>
</feature>
<dbReference type="Gene3D" id="1.10.340.30">
    <property type="entry name" value="Hypothetical protein, domain 2"/>
    <property type="match status" value="1"/>
</dbReference>
<evidence type="ECO:0000259" key="5">
    <source>
        <dbReference type="SMART" id="SM00478"/>
    </source>
</evidence>
<sequence length="213" mass="24891">MMTSRELYELMFQEMGPQGWWPADDEIEMMIGAILVQNTSWTNVEKSLIRLKNATQFNPEQLAALTPEELQELIRPSGYFKNKSKALIGLFEWLKQFNYDYDSINEHFGASLRSELLKLHGVGPETADVLLVYLFGRVEFIPDSYTRRLYKQLGYANTDSYNAFKKEVRIDDFTNNEAKEFHGLLDEFGKKYLSTKVTDHDHFLKSFFKLSEK</sequence>
<dbReference type="GO" id="GO:0051539">
    <property type="term" value="F:4 iron, 4 sulfur cluster binding"/>
    <property type="evidence" value="ECO:0007669"/>
    <property type="project" value="UniProtKB-KW"/>
</dbReference>
<protein>
    <submittedName>
        <fullName evidence="6">Endonuclease III domain-containing protein</fullName>
    </submittedName>
</protein>
<accession>A0A4R6BE18</accession>
<evidence type="ECO:0000256" key="2">
    <source>
        <dbReference type="ARBA" id="ARBA00022723"/>
    </source>
</evidence>
<keyword evidence="7" id="KW-1185">Reference proteome</keyword>
<dbReference type="InterPro" id="IPR011257">
    <property type="entry name" value="DNA_glycosylase"/>
</dbReference>
<dbReference type="PANTHER" id="PTHR10359">
    <property type="entry name" value="A/G-SPECIFIC ADENINE GLYCOSYLASE/ENDONUCLEASE III"/>
    <property type="match status" value="1"/>
</dbReference>